<evidence type="ECO:0000313" key="2">
    <source>
        <dbReference type="Proteomes" id="UP000186922"/>
    </source>
</evidence>
<dbReference type="Proteomes" id="UP000186922">
    <property type="component" value="Unassembled WGS sequence"/>
</dbReference>
<gene>
    <name evidence="1" type="primary">RvY_16155-1</name>
    <name evidence="1" type="synonym">RvY_16155.1</name>
    <name evidence="1" type="ORF">RvY_16155</name>
</gene>
<organism evidence="1 2">
    <name type="scientific">Ramazzottius varieornatus</name>
    <name type="common">Water bear</name>
    <name type="synonym">Tardigrade</name>
    <dbReference type="NCBI Taxonomy" id="947166"/>
    <lineage>
        <taxon>Eukaryota</taxon>
        <taxon>Metazoa</taxon>
        <taxon>Ecdysozoa</taxon>
        <taxon>Tardigrada</taxon>
        <taxon>Eutardigrada</taxon>
        <taxon>Parachela</taxon>
        <taxon>Hypsibioidea</taxon>
        <taxon>Ramazzottiidae</taxon>
        <taxon>Ramazzottius</taxon>
    </lineage>
</organism>
<name>A0A1D1W3Z5_RAMVA</name>
<keyword evidence="2" id="KW-1185">Reference proteome</keyword>
<dbReference type="EMBL" id="BDGG01000013">
    <property type="protein sequence ID" value="GAV06124.1"/>
    <property type="molecule type" value="Genomic_DNA"/>
</dbReference>
<accession>A0A1D1W3Z5</accession>
<reference evidence="1 2" key="1">
    <citation type="journal article" date="2016" name="Nat. Commun.">
        <title>Extremotolerant tardigrade genome and improved radiotolerance of human cultured cells by tardigrade-unique protein.</title>
        <authorList>
            <person name="Hashimoto T."/>
            <person name="Horikawa D.D."/>
            <person name="Saito Y."/>
            <person name="Kuwahara H."/>
            <person name="Kozuka-Hata H."/>
            <person name="Shin-I T."/>
            <person name="Minakuchi Y."/>
            <person name="Ohishi K."/>
            <person name="Motoyama A."/>
            <person name="Aizu T."/>
            <person name="Enomoto A."/>
            <person name="Kondo K."/>
            <person name="Tanaka S."/>
            <person name="Hara Y."/>
            <person name="Koshikawa S."/>
            <person name="Sagara H."/>
            <person name="Miura T."/>
            <person name="Yokobori S."/>
            <person name="Miyagawa K."/>
            <person name="Suzuki Y."/>
            <person name="Kubo T."/>
            <person name="Oyama M."/>
            <person name="Kohara Y."/>
            <person name="Fujiyama A."/>
            <person name="Arakawa K."/>
            <person name="Katayama T."/>
            <person name="Toyoda A."/>
            <person name="Kunieda T."/>
        </authorList>
    </citation>
    <scope>NUCLEOTIDE SEQUENCE [LARGE SCALE GENOMIC DNA]</scope>
    <source>
        <strain evidence="1 2">YOKOZUNA-1</strain>
    </source>
</reference>
<dbReference type="AlphaFoldDB" id="A0A1D1W3Z5"/>
<sequence>MHLRGRQVCAAVIGNNETLFVLDNLPTTDLTPCVTVLPNPTDRQISNDECLKQRNEAISQ</sequence>
<proteinExistence type="predicted"/>
<evidence type="ECO:0000313" key="1">
    <source>
        <dbReference type="EMBL" id="GAV06124.1"/>
    </source>
</evidence>
<protein>
    <submittedName>
        <fullName evidence="1">Uncharacterized protein</fullName>
    </submittedName>
</protein>
<comment type="caution">
    <text evidence="1">The sequence shown here is derived from an EMBL/GenBank/DDBJ whole genome shotgun (WGS) entry which is preliminary data.</text>
</comment>